<protein>
    <submittedName>
        <fullName evidence="2">Uncharacterized protein</fullName>
    </submittedName>
</protein>
<reference evidence="2 3" key="2">
    <citation type="journal article" date="2019" name="G3 (Bethesda)">
        <title>Hybrid Assembly of the Genome of the Entomopathogenic Nematode Steinernema carpocapsae Identifies the X-Chromosome.</title>
        <authorList>
            <person name="Serra L."/>
            <person name="Macchietto M."/>
            <person name="Macias-Munoz A."/>
            <person name="McGill C.J."/>
            <person name="Rodriguez I.M."/>
            <person name="Rodriguez B."/>
            <person name="Murad R."/>
            <person name="Mortazavi A."/>
        </authorList>
    </citation>
    <scope>NUCLEOTIDE SEQUENCE [LARGE SCALE GENOMIC DNA]</scope>
    <source>
        <strain evidence="2 3">ALL</strain>
    </source>
</reference>
<accession>A0A4U8UJD6</accession>
<evidence type="ECO:0000313" key="2">
    <source>
        <dbReference type="EMBL" id="TMS33052.1"/>
    </source>
</evidence>
<dbReference type="AlphaFoldDB" id="A0A4U8UJD6"/>
<feature type="region of interest" description="Disordered" evidence="1">
    <location>
        <begin position="16"/>
        <end position="69"/>
    </location>
</feature>
<dbReference type="InterPro" id="IPR038839">
    <property type="entry name" value="Attf-4-like"/>
</dbReference>
<evidence type="ECO:0000256" key="1">
    <source>
        <dbReference type="SAM" id="MobiDB-lite"/>
    </source>
</evidence>
<reference evidence="2 3" key="1">
    <citation type="journal article" date="2015" name="Genome Biol.">
        <title>Comparative genomics of Steinernema reveals deeply conserved gene regulatory networks.</title>
        <authorList>
            <person name="Dillman A.R."/>
            <person name="Macchietto M."/>
            <person name="Porter C.F."/>
            <person name="Rogers A."/>
            <person name="Williams B."/>
            <person name="Antoshechkin I."/>
            <person name="Lee M.M."/>
            <person name="Goodwin Z."/>
            <person name="Lu X."/>
            <person name="Lewis E.E."/>
            <person name="Goodrich-Blair H."/>
            <person name="Stock S.P."/>
            <person name="Adams B.J."/>
            <person name="Sternberg P.W."/>
            <person name="Mortazavi A."/>
        </authorList>
    </citation>
    <scope>NUCLEOTIDE SEQUENCE [LARGE SCALE GENOMIC DNA]</scope>
    <source>
        <strain evidence="2 3">ALL</strain>
    </source>
</reference>
<dbReference type="PANTHER" id="PTHR36522:SF1">
    <property type="entry name" value="AT HOOK-CONTAINING PROTEIN ATTF-4"/>
    <property type="match status" value="1"/>
</dbReference>
<keyword evidence="3" id="KW-1185">Reference proteome</keyword>
<feature type="compositionally biased region" description="Polar residues" evidence="1">
    <location>
        <begin position="19"/>
        <end position="47"/>
    </location>
</feature>
<dbReference type="EMBL" id="AZBU02000001">
    <property type="protein sequence ID" value="TMS33052.1"/>
    <property type="molecule type" value="Genomic_DNA"/>
</dbReference>
<dbReference type="PANTHER" id="PTHR36522">
    <property type="entry name" value="AT HOOK-CONTAINING PROTEIN ATTF-4"/>
    <property type="match status" value="1"/>
</dbReference>
<proteinExistence type="predicted"/>
<organism evidence="2 3">
    <name type="scientific">Steinernema carpocapsae</name>
    <name type="common">Entomopathogenic nematode</name>
    <dbReference type="NCBI Taxonomy" id="34508"/>
    <lineage>
        <taxon>Eukaryota</taxon>
        <taxon>Metazoa</taxon>
        <taxon>Ecdysozoa</taxon>
        <taxon>Nematoda</taxon>
        <taxon>Chromadorea</taxon>
        <taxon>Rhabditida</taxon>
        <taxon>Tylenchina</taxon>
        <taxon>Panagrolaimomorpha</taxon>
        <taxon>Strongyloidoidea</taxon>
        <taxon>Steinernematidae</taxon>
        <taxon>Steinernema</taxon>
    </lineage>
</organism>
<comment type="caution">
    <text evidence="2">The sequence shown here is derived from an EMBL/GenBank/DDBJ whole genome shotgun (WGS) entry which is preliminary data.</text>
</comment>
<name>A0A4U8UJD6_STECR</name>
<dbReference type="Proteomes" id="UP000298663">
    <property type="component" value="Unassembled WGS sequence"/>
</dbReference>
<sequence length="378" mass="41172">MTSVIDGLLHIVEAKQDQLKASSPAGSQDSSQTNTNEEDASQQSTSTERLEIEKPKTKKFRPSPTTIQAPSAASFSTAAPNMNLKEFAQNIKALRHQMDLVMKTLNVTPCECKDCSVVQKRWTSESQNHSRHVHAAPVSKSMVHQNGDSMSVLNSSSMVTPTPSAGMATPANEANIAQALVEQVRTHCPTTRGRGRGRPMLIGDELHNALVDYLVNLEIVNNTRLYPMDALKCAREFIKQHSPGLLSDEGGSVDLKQSWAVKLASHVRTRKQKLIDLVANSQSTNEKPADLLTKLNKEAGISTLENNNALNGLLPLSQQHVVPEQHCGMQPETMDTNPVTGKLGFDLDLAKFGLEGDPVNLATFVQLVAQLQQSQTAQ</sequence>
<evidence type="ECO:0000313" key="3">
    <source>
        <dbReference type="Proteomes" id="UP000298663"/>
    </source>
</evidence>
<gene>
    <name evidence="2" type="ORF">L596_000834</name>
</gene>